<proteinExistence type="predicted"/>
<dbReference type="Proteomes" id="UP001391051">
    <property type="component" value="Unassembled WGS sequence"/>
</dbReference>
<dbReference type="InterPro" id="IPR003959">
    <property type="entry name" value="ATPase_AAA_core"/>
</dbReference>
<gene>
    <name evidence="3" type="ORF">PG986_002738</name>
</gene>
<comment type="caution">
    <text evidence="3">The sequence shown here is derived from an EMBL/GenBank/DDBJ whole genome shotgun (WGS) entry which is preliminary data.</text>
</comment>
<feature type="region of interest" description="Disordered" evidence="1">
    <location>
        <begin position="1"/>
        <end position="54"/>
    </location>
</feature>
<keyword evidence="4" id="KW-1185">Reference proteome</keyword>
<dbReference type="InterPro" id="IPR054289">
    <property type="entry name" value="DUF7025"/>
</dbReference>
<evidence type="ECO:0000256" key="1">
    <source>
        <dbReference type="SAM" id="MobiDB-lite"/>
    </source>
</evidence>
<feature type="domain" description="AAA+ ATPase" evidence="2">
    <location>
        <begin position="526"/>
        <end position="651"/>
    </location>
</feature>
<protein>
    <submittedName>
        <fullName evidence="3">P-loop containing nucleoside triphosphate hydrolase protein</fullName>
    </submittedName>
</protein>
<dbReference type="SMART" id="SM00382">
    <property type="entry name" value="AAA"/>
    <property type="match status" value="1"/>
</dbReference>
<dbReference type="RefSeq" id="XP_066704024.1">
    <property type="nucleotide sequence ID" value="XM_066838960.1"/>
</dbReference>
<evidence type="ECO:0000259" key="2">
    <source>
        <dbReference type="SMART" id="SM00382"/>
    </source>
</evidence>
<dbReference type="SUPFAM" id="SSF52540">
    <property type="entry name" value="P-loop containing nucleoside triphosphate hydrolases"/>
    <property type="match status" value="1"/>
</dbReference>
<reference evidence="3 4" key="1">
    <citation type="submission" date="2023-01" db="EMBL/GenBank/DDBJ databases">
        <title>Analysis of 21 Apiospora genomes using comparative genomics revels a genus with tremendous synthesis potential of carbohydrate active enzymes and secondary metabolites.</title>
        <authorList>
            <person name="Sorensen T."/>
        </authorList>
    </citation>
    <scope>NUCLEOTIDE SEQUENCE [LARGE SCALE GENOMIC DNA]</scope>
    <source>
        <strain evidence="3 4">CBS 24483</strain>
    </source>
</reference>
<dbReference type="Pfam" id="PF00004">
    <property type="entry name" value="AAA"/>
    <property type="match status" value="1"/>
</dbReference>
<dbReference type="InterPro" id="IPR003593">
    <property type="entry name" value="AAA+_ATPase"/>
</dbReference>
<dbReference type="CDD" id="cd19481">
    <property type="entry name" value="RecA-like_protease"/>
    <property type="match status" value="1"/>
</dbReference>
<dbReference type="PANTHER" id="PTHR46411:SF4">
    <property type="entry name" value="AAA+ ATPASE DOMAIN-CONTAINING PROTEIN"/>
    <property type="match status" value="1"/>
</dbReference>
<accession>A0ABR1QPP8</accession>
<name>A0ABR1QPP8_9PEZI</name>
<sequence length="772" mass="88220">MAEHSVALSPALDAPHTPDFDAMSSAVPASPLEGPRTPPNSSPPGEPVPPPENLRARIGYRTEYRNALTKELIKEETSDTPQTNLSEDQPQELVFEVVKTYTFIPRRGNIDNDWVPQPITEPTFAIKLYSPAILNALKTVVKYYPNQELSGDIIIQAPYCVLVHHYDELQSYATERSATPPETLCVHDRFVAEHVNALIHFLDETVMENVRSEMERNARGFYTFAHAWVSHKPGRTMLNQFRSDNRWVPGVISSVSGGTFTSPPSVWTIIYWHLKYEGQYLRRIWKSTRIDPFDGETSLEGSCTRFIDSHEVEKSEDPIVQELISWGRVYCRLLKKQCMHHSGLNTKVPFQQIDGLVMADAQTAISMKYPKNVMNANDLRKGGWRCPCSVCQSVRNDVGESDFEALFSDYDTIDSETWEEELMTAHQYLLCPPFVRVFVFRTRAWGKIRPWTSCYGGVADSETERVHVKNLADPVFDEEMVNNLIIDKKKKLTLISLAKCFARRNRAEETIPKPMWSADFVEGKGTGLVFLLHGKPGVGKTLTAECIAAFTKRPLMILTASDVGTRPREVEANLSNHFMLAKSWGAVLLIDEADVFMERRSTADLERNSLVAGFLRALEYYEGILFLTTNRVGSFDDAFISRVHVQLYYPEFTEDQRQQVWQTFVNKLDRDRKGYMRLSYAAKEYIRESKKRDLKWNGREIRNAFQTAVSLAEYDAEKDEEGTILVTDQHLRAVVELSKDFKDYLKELHMADEDKRAQGRAERLDSFKGDKN</sequence>
<feature type="compositionally biased region" description="Pro residues" evidence="1">
    <location>
        <begin position="36"/>
        <end position="52"/>
    </location>
</feature>
<evidence type="ECO:0000313" key="3">
    <source>
        <dbReference type="EMBL" id="KAK7961913.1"/>
    </source>
</evidence>
<dbReference type="Pfam" id="PF23232">
    <property type="entry name" value="AAA_lid_13"/>
    <property type="match status" value="1"/>
</dbReference>
<organism evidence="3 4">
    <name type="scientific">Apiospora aurea</name>
    <dbReference type="NCBI Taxonomy" id="335848"/>
    <lineage>
        <taxon>Eukaryota</taxon>
        <taxon>Fungi</taxon>
        <taxon>Dikarya</taxon>
        <taxon>Ascomycota</taxon>
        <taxon>Pezizomycotina</taxon>
        <taxon>Sordariomycetes</taxon>
        <taxon>Xylariomycetidae</taxon>
        <taxon>Amphisphaeriales</taxon>
        <taxon>Apiosporaceae</taxon>
        <taxon>Apiospora</taxon>
    </lineage>
</organism>
<dbReference type="Pfam" id="PF22942">
    <property type="entry name" value="DUF7025"/>
    <property type="match status" value="1"/>
</dbReference>
<dbReference type="PANTHER" id="PTHR46411">
    <property type="entry name" value="FAMILY ATPASE, PUTATIVE-RELATED"/>
    <property type="match status" value="1"/>
</dbReference>
<dbReference type="InterPro" id="IPR027417">
    <property type="entry name" value="P-loop_NTPase"/>
</dbReference>
<dbReference type="Gene3D" id="3.40.50.300">
    <property type="entry name" value="P-loop containing nucleotide triphosphate hydrolases"/>
    <property type="match status" value="1"/>
</dbReference>
<dbReference type="GeneID" id="92072022"/>
<dbReference type="InterPro" id="IPR056599">
    <property type="entry name" value="AAA_lid_fung"/>
</dbReference>
<dbReference type="EMBL" id="JAQQWE010000002">
    <property type="protein sequence ID" value="KAK7961913.1"/>
    <property type="molecule type" value="Genomic_DNA"/>
</dbReference>
<dbReference type="GO" id="GO:0016787">
    <property type="term" value="F:hydrolase activity"/>
    <property type="evidence" value="ECO:0007669"/>
    <property type="project" value="UniProtKB-KW"/>
</dbReference>
<evidence type="ECO:0000313" key="4">
    <source>
        <dbReference type="Proteomes" id="UP001391051"/>
    </source>
</evidence>
<keyword evidence="3" id="KW-0378">Hydrolase</keyword>